<evidence type="ECO:0000256" key="5">
    <source>
        <dbReference type="ARBA" id="ARBA00022692"/>
    </source>
</evidence>
<feature type="domain" description="Cytochrome b561" evidence="12">
    <location>
        <begin position="238"/>
        <end position="360"/>
    </location>
</feature>
<feature type="transmembrane region" description="Helical" evidence="11">
    <location>
        <begin position="137"/>
        <end position="156"/>
    </location>
</feature>
<organism evidence="13">
    <name type="scientific">Solanum lycopersicum</name>
    <name type="common">Tomato</name>
    <name type="synonym">Lycopersicon esculentum</name>
    <dbReference type="NCBI Taxonomy" id="4081"/>
    <lineage>
        <taxon>Eukaryota</taxon>
        <taxon>Viridiplantae</taxon>
        <taxon>Streptophyta</taxon>
        <taxon>Embryophyta</taxon>
        <taxon>Tracheophyta</taxon>
        <taxon>Spermatophyta</taxon>
        <taxon>Magnoliopsida</taxon>
        <taxon>eudicotyledons</taxon>
        <taxon>Gunneridae</taxon>
        <taxon>Pentapetalae</taxon>
        <taxon>asterids</taxon>
        <taxon>lamiids</taxon>
        <taxon>Solanales</taxon>
        <taxon>Solanaceae</taxon>
        <taxon>Solanoideae</taxon>
        <taxon>Solaneae</taxon>
        <taxon>Solanum</taxon>
        <taxon>Solanum subgen. Lycopersicon</taxon>
    </lineage>
</organism>
<sequence length="361" mass="40769">MDTIVTHQYYRPASRITIFAYIFGFIAAILMLVWLLHYRGGVDLDSYDPNKIFNVMRAEKKVQKIAHFLLHLCAIILGIVGLHAAFKYHDRSGLRNLYSFHSWIGIGTFSLYILQWVIGLCMYMLPYTRRETRAVNLPLHICGGRAIFYMIIVTALTGLMQKSTFMQLPLFSGEAILINFLAIFILLFGVTIDISVSLRLWLLHFREGLAFTSSNKAKIFNIHPMLMVIGYVLMAGEALLSGIIGVIAVFKFHNESGIPHMYTFHSWIGLSTIILFGLQWIMSFLTFLYPGARSSTRSRVAPWHALIGITIFFMAIVATETGLVQKFIFLGLTRNQEGLIVNFIGLLILLFGISVGVSVLV</sequence>
<dbReference type="GO" id="GO:0046872">
    <property type="term" value="F:metal ion binding"/>
    <property type="evidence" value="ECO:0007669"/>
    <property type="project" value="UniProtKB-KW"/>
</dbReference>
<evidence type="ECO:0000256" key="9">
    <source>
        <dbReference type="ARBA" id="ARBA00023004"/>
    </source>
</evidence>
<evidence type="ECO:0000256" key="11">
    <source>
        <dbReference type="SAM" id="Phobius"/>
    </source>
</evidence>
<keyword evidence="5 11" id="KW-0812">Transmembrane</keyword>
<dbReference type="Gramene" id="Solyc01g005140.3.1">
    <property type="protein sequence ID" value="Solyc01g005140.3.1"/>
    <property type="gene ID" value="Solyc01g005140.3"/>
</dbReference>
<keyword evidence="14" id="KW-1185">Reference proteome</keyword>
<reference evidence="13" key="1">
    <citation type="journal article" date="2012" name="Nature">
        <title>The tomato genome sequence provides insights into fleshy fruit evolution.</title>
        <authorList>
            <consortium name="Tomato Genome Consortium"/>
        </authorList>
    </citation>
    <scope>NUCLEOTIDE SEQUENCE [LARGE SCALE GENOMIC DNA]</scope>
    <source>
        <strain evidence="13">cv. Heinz 1706</strain>
    </source>
</reference>
<dbReference type="Proteomes" id="UP000004994">
    <property type="component" value="Chromosome 1"/>
</dbReference>
<dbReference type="InterPro" id="IPR043205">
    <property type="entry name" value="CYB561/CYBRD1-like"/>
</dbReference>
<evidence type="ECO:0000256" key="4">
    <source>
        <dbReference type="ARBA" id="ARBA00022617"/>
    </source>
</evidence>
<dbReference type="STRING" id="4081.A0A3Q7EQH3"/>
<evidence type="ECO:0000256" key="2">
    <source>
        <dbReference type="ARBA" id="ARBA00004141"/>
    </source>
</evidence>
<evidence type="ECO:0000256" key="1">
    <source>
        <dbReference type="ARBA" id="ARBA00001970"/>
    </source>
</evidence>
<proteinExistence type="predicted"/>
<feature type="transmembrane region" description="Helical" evidence="11">
    <location>
        <begin position="176"/>
        <end position="203"/>
    </location>
</feature>
<evidence type="ECO:0000313" key="14">
    <source>
        <dbReference type="Proteomes" id="UP000004994"/>
    </source>
</evidence>
<dbReference type="SMART" id="SM00665">
    <property type="entry name" value="B561"/>
    <property type="match status" value="2"/>
</dbReference>
<name>A0A3Q7EQH3_SOLLC</name>
<keyword evidence="10 11" id="KW-0472">Membrane</keyword>
<feature type="transmembrane region" description="Helical" evidence="11">
    <location>
        <begin position="264"/>
        <end position="288"/>
    </location>
</feature>
<dbReference type="GO" id="GO:0016491">
    <property type="term" value="F:oxidoreductase activity"/>
    <property type="evidence" value="ECO:0000318"/>
    <property type="project" value="GO_Central"/>
</dbReference>
<protein>
    <recommendedName>
        <fullName evidence="12">Cytochrome b561 domain-containing protein</fullName>
    </recommendedName>
</protein>
<evidence type="ECO:0000256" key="3">
    <source>
        <dbReference type="ARBA" id="ARBA00022448"/>
    </source>
</evidence>
<evidence type="ECO:0000256" key="10">
    <source>
        <dbReference type="ARBA" id="ARBA00023136"/>
    </source>
</evidence>
<evidence type="ECO:0000256" key="6">
    <source>
        <dbReference type="ARBA" id="ARBA00022723"/>
    </source>
</evidence>
<accession>A0A3Q7EQH3</accession>
<dbReference type="InParanoid" id="A0A3Q7EQH3"/>
<dbReference type="InterPro" id="IPR006593">
    <property type="entry name" value="Cyt_b561/ferric_Rdtase_TM"/>
</dbReference>
<reference evidence="13" key="2">
    <citation type="submission" date="2019-01" db="UniProtKB">
        <authorList>
            <consortium name="EnsemblPlants"/>
        </authorList>
    </citation>
    <scope>IDENTIFICATION</scope>
    <source>
        <strain evidence="13">cv. Heinz 1706</strain>
    </source>
</reference>
<feature type="transmembrane region" description="Helical" evidence="11">
    <location>
        <begin position="224"/>
        <end position="252"/>
    </location>
</feature>
<evidence type="ECO:0000313" key="13">
    <source>
        <dbReference type="EnsemblPlants" id="Solyc01g005140.3.1"/>
    </source>
</evidence>
<dbReference type="OMA" id="NATIIVY"/>
<dbReference type="Gene3D" id="1.20.120.1770">
    <property type="match status" value="4"/>
</dbReference>
<comment type="subcellular location">
    <subcellularLocation>
        <location evidence="2">Membrane</location>
        <topology evidence="2">Multi-pass membrane protein</topology>
    </subcellularLocation>
</comment>
<dbReference type="AlphaFoldDB" id="A0A3Q7EQH3"/>
<feature type="transmembrane region" description="Helical" evidence="11">
    <location>
        <begin position="339"/>
        <end position="360"/>
    </location>
</feature>
<feature type="transmembrane region" description="Helical" evidence="11">
    <location>
        <begin position="65"/>
        <end position="86"/>
    </location>
</feature>
<keyword evidence="6" id="KW-0479">Metal-binding</keyword>
<keyword evidence="3" id="KW-0813">Transport</keyword>
<dbReference type="Pfam" id="PF03188">
    <property type="entry name" value="Cytochrom_B561"/>
    <property type="match status" value="2"/>
</dbReference>
<keyword evidence="7" id="KW-0249">Electron transport</keyword>
<dbReference type="PANTHER" id="PTHR10106:SF15">
    <property type="entry name" value="TRANSMEMBRANE ASCORBATE FERRIREDUCTASE 3-RELATED"/>
    <property type="match status" value="1"/>
</dbReference>
<feature type="transmembrane region" description="Helical" evidence="11">
    <location>
        <begin position="18"/>
        <end position="36"/>
    </location>
</feature>
<evidence type="ECO:0000256" key="7">
    <source>
        <dbReference type="ARBA" id="ARBA00022982"/>
    </source>
</evidence>
<keyword evidence="9" id="KW-0408">Iron</keyword>
<comment type="cofactor">
    <cofactor evidence="1">
        <name>heme b</name>
        <dbReference type="ChEBI" id="CHEBI:60344"/>
    </cofactor>
</comment>
<dbReference type="FunCoup" id="A0A3Q7EQH3">
    <property type="interactions" value="23"/>
</dbReference>
<keyword evidence="4" id="KW-0349">Heme</keyword>
<dbReference type="GO" id="GO:0016020">
    <property type="term" value="C:membrane"/>
    <property type="evidence" value="ECO:0007669"/>
    <property type="project" value="UniProtKB-SubCell"/>
</dbReference>
<dbReference type="PANTHER" id="PTHR10106">
    <property type="entry name" value="CYTOCHROME B561-RELATED"/>
    <property type="match status" value="1"/>
</dbReference>
<feature type="domain" description="Cytochrome b561" evidence="12">
    <location>
        <begin position="1"/>
        <end position="197"/>
    </location>
</feature>
<dbReference type="EnsemblPlants" id="Solyc01g005140.3.1">
    <property type="protein sequence ID" value="Solyc01g005140.3.1"/>
    <property type="gene ID" value="Solyc01g005140.3"/>
</dbReference>
<feature type="transmembrane region" description="Helical" evidence="11">
    <location>
        <begin position="300"/>
        <end position="319"/>
    </location>
</feature>
<feature type="transmembrane region" description="Helical" evidence="11">
    <location>
        <begin position="98"/>
        <end position="125"/>
    </location>
</feature>
<keyword evidence="8 11" id="KW-1133">Transmembrane helix</keyword>
<evidence type="ECO:0000256" key="8">
    <source>
        <dbReference type="ARBA" id="ARBA00022989"/>
    </source>
</evidence>
<evidence type="ECO:0000259" key="12">
    <source>
        <dbReference type="PROSITE" id="PS50939"/>
    </source>
</evidence>
<dbReference type="PROSITE" id="PS50939">
    <property type="entry name" value="CYTOCHROME_B561"/>
    <property type="match status" value="2"/>
</dbReference>